<dbReference type="EMBL" id="OW240912">
    <property type="protein sequence ID" value="CAH2221348.1"/>
    <property type="molecule type" value="Genomic_DNA"/>
</dbReference>
<reference evidence="2" key="1">
    <citation type="submission" date="2022-03" db="EMBL/GenBank/DDBJ databases">
        <authorList>
            <person name="Alioto T."/>
            <person name="Alioto T."/>
            <person name="Gomez Garrido J."/>
        </authorList>
    </citation>
    <scope>NUCLEOTIDE SEQUENCE</scope>
</reference>
<sequence>MAAIWSPDCGTHQQKSLTSSGHNCGPNWHETKLSQTSLNCTLPHLTHNLTKLHRQASDHDEAREECEEDILTHETQTHHQPPPD</sequence>
<evidence type="ECO:0000256" key="1">
    <source>
        <dbReference type="SAM" id="MobiDB-lite"/>
    </source>
</evidence>
<evidence type="ECO:0000313" key="2">
    <source>
        <dbReference type="EMBL" id="CAH2221348.1"/>
    </source>
</evidence>
<feature type="region of interest" description="Disordered" evidence="1">
    <location>
        <begin position="53"/>
        <end position="84"/>
    </location>
</feature>
<feature type="region of interest" description="Disordered" evidence="1">
    <location>
        <begin position="1"/>
        <end position="23"/>
    </location>
</feature>
<gene>
    <name evidence="2" type="ORF">PECUL_23A004966</name>
</gene>
<dbReference type="Proteomes" id="UP001295444">
    <property type="component" value="Chromosome 01"/>
</dbReference>
<feature type="compositionally biased region" description="Polar residues" evidence="1">
    <location>
        <begin position="11"/>
        <end position="22"/>
    </location>
</feature>
<protein>
    <submittedName>
        <fullName evidence="2">Uncharacterized protein</fullName>
    </submittedName>
</protein>
<name>A0AAD1R1L6_PELCU</name>
<evidence type="ECO:0000313" key="3">
    <source>
        <dbReference type="Proteomes" id="UP001295444"/>
    </source>
</evidence>
<accession>A0AAD1R1L6</accession>
<dbReference type="AlphaFoldDB" id="A0AAD1R1L6"/>
<proteinExistence type="predicted"/>
<keyword evidence="3" id="KW-1185">Reference proteome</keyword>
<organism evidence="2 3">
    <name type="scientific">Pelobates cultripes</name>
    <name type="common">Western spadefoot toad</name>
    <dbReference type="NCBI Taxonomy" id="61616"/>
    <lineage>
        <taxon>Eukaryota</taxon>
        <taxon>Metazoa</taxon>
        <taxon>Chordata</taxon>
        <taxon>Craniata</taxon>
        <taxon>Vertebrata</taxon>
        <taxon>Euteleostomi</taxon>
        <taxon>Amphibia</taxon>
        <taxon>Batrachia</taxon>
        <taxon>Anura</taxon>
        <taxon>Pelobatoidea</taxon>
        <taxon>Pelobatidae</taxon>
        <taxon>Pelobates</taxon>
    </lineage>
</organism>